<feature type="domain" description="C2H2-type" evidence="14">
    <location>
        <begin position="697"/>
        <end position="726"/>
    </location>
</feature>
<evidence type="ECO:0000256" key="9">
    <source>
        <dbReference type="ARBA" id="ARBA00023125"/>
    </source>
</evidence>
<dbReference type="InterPro" id="IPR013087">
    <property type="entry name" value="Znf_C2H2_type"/>
</dbReference>
<keyword evidence="8" id="KW-0805">Transcription regulation</keyword>
<reference evidence="15" key="1">
    <citation type="thesis" date="2020" institute="ProQuest LLC" country="789 East Eisenhower Parkway, Ann Arbor, MI, USA">
        <title>Comparative Genomics and Chromosome Evolution.</title>
        <authorList>
            <person name="Mudd A.B."/>
        </authorList>
    </citation>
    <scope>NUCLEOTIDE SEQUENCE</scope>
    <source>
        <strain evidence="15">HN-11 Male</strain>
        <tissue evidence="15">Kidney and liver</tissue>
    </source>
</reference>
<keyword evidence="4" id="KW-0479">Metal-binding</keyword>
<feature type="region of interest" description="Disordered" evidence="13">
    <location>
        <begin position="1"/>
        <end position="27"/>
    </location>
</feature>
<dbReference type="GO" id="GO:0000981">
    <property type="term" value="F:DNA-binding transcription factor activity, RNA polymerase II-specific"/>
    <property type="evidence" value="ECO:0007669"/>
    <property type="project" value="TreeGrafter"/>
</dbReference>
<protein>
    <recommendedName>
        <fullName evidence="14">C2H2-type domain-containing protein</fullName>
    </recommendedName>
</protein>
<dbReference type="InterPro" id="IPR036236">
    <property type="entry name" value="Znf_C2H2_sf"/>
</dbReference>
<dbReference type="PROSITE" id="PS00028">
    <property type="entry name" value="ZINC_FINGER_C2H2_1"/>
    <property type="match status" value="12"/>
</dbReference>
<accession>A0A8J6FUH4</accession>
<dbReference type="PROSITE" id="PS50157">
    <property type="entry name" value="ZINC_FINGER_C2H2_2"/>
    <property type="match status" value="7"/>
</dbReference>
<evidence type="ECO:0000256" key="3">
    <source>
        <dbReference type="ARBA" id="ARBA00022553"/>
    </source>
</evidence>
<dbReference type="Pfam" id="PF00096">
    <property type="entry name" value="zf-C2H2"/>
    <property type="match status" value="1"/>
</dbReference>
<feature type="compositionally biased region" description="Polar residues" evidence="13">
    <location>
        <begin position="967"/>
        <end position="981"/>
    </location>
</feature>
<evidence type="ECO:0000256" key="8">
    <source>
        <dbReference type="ARBA" id="ARBA00023015"/>
    </source>
</evidence>
<dbReference type="InterPro" id="IPR058902">
    <property type="entry name" value="zf_C2H2_ZNF292/Rlf"/>
</dbReference>
<dbReference type="GO" id="GO:0008270">
    <property type="term" value="F:zinc ion binding"/>
    <property type="evidence" value="ECO:0007669"/>
    <property type="project" value="UniProtKB-KW"/>
</dbReference>
<keyword evidence="9" id="KW-0238">DNA-binding</keyword>
<dbReference type="PANTHER" id="PTHR15507">
    <property type="entry name" value="ZINC FINGER PROTEIN RLF"/>
    <property type="match status" value="1"/>
</dbReference>
<dbReference type="InterPro" id="IPR057986">
    <property type="entry name" value="TPR_Rlf/292/654"/>
</dbReference>
<feature type="domain" description="C2H2-type" evidence="14">
    <location>
        <begin position="1054"/>
        <end position="1082"/>
    </location>
</feature>
<feature type="region of interest" description="Disordered" evidence="13">
    <location>
        <begin position="1474"/>
        <end position="1498"/>
    </location>
</feature>
<sequence>MADGKGESRAGLSNGGSDPLPPSPLEPGRLEETLQELGKRLREEEVSVLASAVYCRRLCEVLLQCTENHTASENLMLYADVYGAALRDFATARPHLTTECEDVLLLAERLVLSCFEVILYMAEDDLSSDFGLRFKKSVTDSQGILLEFGHSDLQLLVDNLKQGGAWKNPVLVKILSRQTVEPEEASNWISQEGPCFLQMRIKHLMKTNCTEQAMLLSKISSETLETSSNFRQSFITCLCTMLPNEEAFKEISKMDGKDVLDTICNMESEGQVNTAFILCTTYLTQQLQNELTSFSWELTLFWSKLQRRIDPSLNTFLERCRQFGAIAKTCQHLFFLIKVVHTEAGDDGVPISIMLCIRALQITSTEIDETKSSVCKTIACLLPEDLEVRRACQLTEFLFEPTSEGLNTLEELFLQPDQKHVEESSVISNSLRCELLLALKSHWSFDPEFWAWKTLKRHCLKLLGKEVSDSEDDSYGDTSLNEPDILNASLASYEETQENTSNEMESAKVKKPIGSSERYKRWLQYKFLCLICKREVIEARILHHAKMHFDDGIYTCPVCIKKFRKKEVFVPHVMEHMKMPMRHRPRKKNDLFEIKAEVECESEKESTGYISFRSIRDKNLQDRDVYPCPGTGCSKVFKQFKYLSIHLKAEHQNNDENAKHYLDLKNMREKCAFCRRHFISNFHLRQHTNLHLGPLPFMCVSIDCNEKFKSINELLHHKQSHIDPQYKCELEGCHLVFGDLGLLYHHEAQHFRDAAYTCTFPRCKKFYYCRSELQDHIATHVVCSGDGLKNRTDLFKDLSNENARQFSSDCDYIRFPSDRSLASGTGTDSPEEHEEKKYRSNTDLCVYHGLSSDCTCKRENNRQTGYEKLNKSMVKYMADSNNLLNLLARSDSPYSTHVKEEPDKTREVSETLYDLTDSETNVKQEHEEIPSSDSCQSSAISEDSLFELLTSLKQLNLQTSNSSTSSASPQGQESVASCSNHSTVTQKGTNLKQEKGLNQYLSQLAAKPFICDRMGCRSAFVTKDALLLHYCKKHQYTKENALKLSMFQKKYSPFECHICGRHFTRRTLLRIHYKKQHQITKEKTRSGSGKLDNKKLKSRILGQRRAMCWRKFHLNESNSSLKRESSPQDDINSETCGDSMSDETDAGNVIDAPREDDLTAEGRGSRRVVAQGKLCYILNKYHKPFHCIHESCNSSFTSQRGLVRHYQLVHQYNRESLCLEKEKAQKREHGKCRRIFTCRYKECRKSFICLQALSKHHKEFHEEGESDEQEFNDFESENHLKTDTEEEESDHSESDHSESDQSEIYCDAEGCDAVFRDHTNYTRHFLSRHREYNLYEGRKKRKKKAKELDENYREPKRYNRMIPKKKVRRRNRNRVSKVKQVAFKTREEALKMCARRSQFTQFPCMIQGCSSVVKLESSIVRHYKLTHRMTPEFVTDHLSELVYCVKNFPKLKKEESISDDEPSPRLTLRSDLHRTANGKPESLRNSNGDLRRNGPVEISNFKESDIRPIRKSEDRLAKSNEKENVSCTGFQAGCKMENKASSVRQPIGSVALSSNKDNRQEQVQMAIGLQNFKPMGFESSFLKFLQESKDSDDEFEDREWNYPQKCTLRTPLQNRKRPCKDRNDQQICLSLGKSEASELSLQNLRTMLDKALSDCGDLAIKQLHQLYQRPVVVLERSTAPPLDLFSNKKNDELCVGIS</sequence>
<evidence type="ECO:0000256" key="11">
    <source>
        <dbReference type="ARBA" id="ARBA00023242"/>
    </source>
</evidence>
<dbReference type="Pfam" id="PF25580">
    <property type="entry name" value="TPR_Rlf"/>
    <property type="match status" value="1"/>
</dbReference>
<dbReference type="InterPro" id="IPR052251">
    <property type="entry name" value="GH-ZnFinger_Regulators"/>
</dbReference>
<dbReference type="Gene3D" id="3.30.160.60">
    <property type="entry name" value="Classic Zinc Finger"/>
    <property type="match status" value="3"/>
</dbReference>
<keyword evidence="5" id="KW-0677">Repeat</keyword>
<dbReference type="PANTHER" id="PTHR15507:SF18">
    <property type="entry name" value="ZINC FINGER PROTEIN RLF"/>
    <property type="match status" value="1"/>
</dbReference>
<feature type="region of interest" description="Disordered" evidence="13">
    <location>
        <begin position="917"/>
        <end position="938"/>
    </location>
</feature>
<evidence type="ECO:0000256" key="4">
    <source>
        <dbReference type="ARBA" id="ARBA00022723"/>
    </source>
</evidence>
<evidence type="ECO:0000313" key="15">
    <source>
        <dbReference type="EMBL" id="KAG9492915.1"/>
    </source>
</evidence>
<dbReference type="Pfam" id="PF26218">
    <property type="entry name" value="zf_C2H2_ZNF292"/>
    <property type="match status" value="1"/>
</dbReference>
<dbReference type="SUPFAM" id="SSF57667">
    <property type="entry name" value="beta-beta-alpha zinc fingers"/>
    <property type="match status" value="1"/>
</dbReference>
<comment type="caution">
    <text evidence="15">The sequence shown here is derived from an EMBL/GenBank/DDBJ whole genome shotgun (WGS) entry which is preliminary data.</text>
</comment>
<feature type="domain" description="C2H2-type" evidence="14">
    <location>
        <begin position="1185"/>
        <end position="1215"/>
    </location>
</feature>
<evidence type="ECO:0000259" key="14">
    <source>
        <dbReference type="PROSITE" id="PS50157"/>
    </source>
</evidence>
<evidence type="ECO:0000256" key="6">
    <source>
        <dbReference type="ARBA" id="ARBA00022771"/>
    </source>
</evidence>
<feature type="compositionally biased region" description="Polar residues" evidence="13">
    <location>
        <begin position="1128"/>
        <end position="1138"/>
    </location>
</feature>
<dbReference type="GO" id="GO:0003677">
    <property type="term" value="F:DNA binding"/>
    <property type="evidence" value="ECO:0007669"/>
    <property type="project" value="UniProtKB-KW"/>
</dbReference>
<evidence type="ECO:0000256" key="2">
    <source>
        <dbReference type="ARBA" id="ARBA00006991"/>
    </source>
</evidence>
<evidence type="ECO:0000256" key="5">
    <source>
        <dbReference type="ARBA" id="ARBA00022737"/>
    </source>
</evidence>
<comment type="similarity">
    <text evidence="2">Belongs to the krueppel C2H2-type zinc-finger protein family.</text>
</comment>
<name>A0A8J6FUH4_ELECQ</name>
<evidence type="ECO:0000256" key="7">
    <source>
        <dbReference type="ARBA" id="ARBA00022833"/>
    </source>
</evidence>
<feature type="region of interest" description="Disordered" evidence="13">
    <location>
        <begin position="1280"/>
        <end position="1301"/>
    </location>
</feature>
<evidence type="ECO:0000256" key="12">
    <source>
        <dbReference type="PROSITE-ProRule" id="PRU00042"/>
    </source>
</evidence>
<evidence type="ECO:0000256" key="1">
    <source>
        <dbReference type="ARBA" id="ARBA00004123"/>
    </source>
</evidence>
<evidence type="ECO:0000256" key="13">
    <source>
        <dbReference type="SAM" id="MobiDB-lite"/>
    </source>
</evidence>
<gene>
    <name evidence="15" type="ORF">GDO78_001073</name>
</gene>
<dbReference type="GO" id="GO:0005634">
    <property type="term" value="C:nucleus"/>
    <property type="evidence" value="ECO:0007669"/>
    <property type="project" value="UniProtKB-SubCell"/>
</dbReference>
<feature type="domain" description="C2H2-type" evidence="14">
    <location>
        <begin position="669"/>
        <end position="696"/>
    </location>
</feature>
<dbReference type="OrthoDB" id="8691423at2759"/>
<dbReference type="EMBL" id="WNTK01000001">
    <property type="protein sequence ID" value="KAG9492915.1"/>
    <property type="molecule type" value="Genomic_DNA"/>
</dbReference>
<comment type="subcellular location">
    <subcellularLocation>
        <location evidence="1">Nucleus</location>
    </subcellularLocation>
</comment>
<feature type="domain" description="C2H2-type" evidence="14">
    <location>
        <begin position="626"/>
        <end position="656"/>
    </location>
</feature>
<feature type="compositionally biased region" description="Basic and acidic residues" evidence="13">
    <location>
        <begin position="1489"/>
        <end position="1498"/>
    </location>
</feature>
<evidence type="ECO:0000256" key="10">
    <source>
        <dbReference type="ARBA" id="ARBA00023163"/>
    </source>
</evidence>
<organism evidence="15 16">
    <name type="scientific">Eleutherodactylus coqui</name>
    <name type="common">Puerto Rican coqui</name>
    <dbReference type="NCBI Taxonomy" id="57060"/>
    <lineage>
        <taxon>Eukaryota</taxon>
        <taxon>Metazoa</taxon>
        <taxon>Chordata</taxon>
        <taxon>Craniata</taxon>
        <taxon>Vertebrata</taxon>
        <taxon>Euteleostomi</taxon>
        <taxon>Amphibia</taxon>
        <taxon>Batrachia</taxon>
        <taxon>Anura</taxon>
        <taxon>Neobatrachia</taxon>
        <taxon>Hyloidea</taxon>
        <taxon>Eleutherodactylidae</taxon>
        <taxon>Eleutherodactylinae</taxon>
        <taxon>Eleutherodactylus</taxon>
        <taxon>Eleutherodactylus</taxon>
    </lineage>
</organism>
<feature type="compositionally biased region" description="Basic and acidic residues" evidence="13">
    <location>
        <begin position="920"/>
        <end position="929"/>
    </location>
</feature>
<evidence type="ECO:0000313" key="16">
    <source>
        <dbReference type="Proteomes" id="UP000770717"/>
    </source>
</evidence>
<dbReference type="SMART" id="SM00355">
    <property type="entry name" value="ZnF_C2H2"/>
    <property type="match status" value="13"/>
</dbReference>
<keyword evidence="10" id="KW-0804">Transcription</keyword>
<keyword evidence="3" id="KW-0597">Phosphoprotein</keyword>
<proteinExistence type="inferred from homology"/>
<dbReference type="Proteomes" id="UP000770717">
    <property type="component" value="Unassembled WGS sequence"/>
</dbReference>
<keyword evidence="11" id="KW-0539">Nucleus</keyword>
<keyword evidence="6 12" id="KW-0863">Zinc-finger</keyword>
<feature type="domain" description="C2H2-type" evidence="14">
    <location>
        <begin position="756"/>
        <end position="780"/>
    </location>
</feature>
<dbReference type="Pfam" id="PF25420">
    <property type="entry name" value="zf-C2H2_ZN292"/>
    <property type="match status" value="1"/>
</dbReference>
<keyword evidence="7" id="KW-0862">Zinc</keyword>
<feature type="region of interest" description="Disordered" evidence="13">
    <location>
        <begin position="960"/>
        <end position="981"/>
    </location>
</feature>
<feature type="domain" description="C2H2-type" evidence="14">
    <location>
        <begin position="1236"/>
        <end position="1266"/>
    </location>
</feature>
<feature type="region of interest" description="Disordered" evidence="13">
    <location>
        <begin position="1119"/>
        <end position="1162"/>
    </location>
</feature>
<keyword evidence="16" id="KW-1185">Reference proteome</keyword>